<dbReference type="GO" id="GO:0005524">
    <property type="term" value="F:ATP binding"/>
    <property type="evidence" value="ECO:0007669"/>
    <property type="project" value="InterPro"/>
</dbReference>
<dbReference type="Gene3D" id="3.40.50.300">
    <property type="entry name" value="P-loop containing nucleotide triphosphate hydrolases"/>
    <property type="match status" value="2"/>
</dbReference>
<reference evidence="3" key="1">
    <citation type="submission" date="2016-01" db="EMBL/GenBank/DDBJ databases">
        <title>Complete genome sequence of Microbulbifer sp. CCB-MM1, a halophile isolated from Matang Mangrove Forest, Perak.</title>
        <authorList>
            <person name="Moh T.H."/>
            <person name="Dinesh B."/>
            <person name="Lau N.-S."/>
            <person name="Go F."/>
            <person name="Alexander Chong S.-C."/>
        </authorList>
    </citation>
    <scope>NUCLEOTIDE SEQUENCE [LARGE SCALE GENOMIC DNA]</scope>
    <source>
        <strain evidence="3">CCB-MM1</strain>
    </source>
</reference>
<keyword evidence="3" id="KW-1185">Reference proteome</keyword>
<dbReference type="SUPFAM" id="SSF52540">
    <property type="entry name" value="P-loop containing nucleoside triphosphate hydrolases"/>
    <property type="match status" value="1"/>
</dbReference>
<dbReference type="GO" id="GO:0000725">
    <property type="term" value="P:recombinational repair"/>
    <property type="evidence" value="ECO:0007669"/>
    <property type="project" value="TreeGrafter"/>
</dbReference>
<name>A0A1C9W5W7_9GAMM</name>
<dbReference type="Pfam" id="PF08378">
    <property type="entry name" value="NERD"/>
    <property type="match status" value="1"/>
</dbReference>
<dbReference type="InterPro" id="IPR000212">
    <property type="entry name" value="DNA_helicase_UvrD/REP"/>
</dbReference>
<dbReference type="Pfam" id="PF13245">
    <property type="entry name" value="AAA_19"/>
    <property type="match status" value="1"/>
</dbReference>
<dbReference type="AlphaFoldDB" id="A0A1C9W5W7"/>
<organism evidence="2 3">
    <name type="scientific">Microbulbifer aggregans</name>
    <dbReference type="NCBI Taxonomy" id="1769779"/>
    <lineage>
        <taxon>Bacteria</taxon>
        <taxon>Pseudomonadati</taxon>
        <taxon>Pseudomonadota</taxon>
        <taxon>Gammaproteobacteria</taxon>
        <taxon>Cellvibrionales</taxon>
        <taxon>Microbulbiferaceae</taxon>
        <taxon>Microbulbifer</taxon>
    </lineage>
</organism>
<dbReference type="GO" id="GO:0043138">
    <property type="term" value="F:3'-5' DNA helicase activity"/>
    <property type="evidence" value="ECO:0007669"/>
    <property type="project" value="TreeGrafter"/>
</dbReference>
<evidence type="ECO:0000313" key="3">
    <source>
        <dbReference type="Proteomes" id="UP000095672"/>
    </source>
</evidence>
<dbReference type="GO" id="GO:0003677">
    <property type="term" value="F:DNA binding"/>
    <property type="evidence" value="ECO:0007669"/>
    <property type="project" value="InterPro"/>
</dbReference>
<evidence type="ECO:0000313" key="2">
    <source>
        <dbReference type="EMBL" id="AOS96530.1"/>
    </source>
</evidence>
<dbReference type="InterPro" id="IPR011528">
    <property type="entry name" value="NERD"/>
</dbReference>
<dbReference type="PATRIC" id="fig|1769779.3.peg.1087"/>
<feature type="domain" description="NERD" evidence="1">
    <location>
        <begin position="19"/>
        <end position="130"/>
    </location>
</feature>
<dbReference type="KEGG" id="micc:AUP74_01065"/>
<dbReference type="GO" id="GO:0005829">
    <property type="term" value="C:cytosol"/>
    <property type="evidence" value="ECO:0007669"/>
    <property type="project" value="TreeGrafter"/>
</dbReference>
<proteinExistence type="predicted"/>
<dbReference type="EMBL" id="CP014143">
    <property type="protein sequence ID" value="AOS96530.1"/>
    <property type="molecule type" value="Genomic_DNA"/>
</dbReference>
<gene>
    <name evidence="2" type="ORF">AUP74_01065</name>
</gene>
<protein>
    <submittedName>
        <fullName evidence="2">Nuclease-related domain protein</fullName>
    </submittedName>
</protein>
<dbReference type="STRING" id="1769779.AUP74_01065"/>
<accession>A0A1C9W5W7</accession>
<sequence>MAVLWPRKLPRSVLEDRRRRAEVRVYDKLAEVLDDSFQVFYSSPWLGTDRLGNEKDGECDFLVAHPDHGILAIEVKGGEISYDPTDDQWRSKDAFGFVHKIKDPVGQARSAKYEILKRLNASKRWQRRYIHAAHGVIFPSTGLPPRDLGADRPGRIFCSSAQLRNGLHDWISERMKEGRRPDNCQELGHDGIAALEDLLAKPFTLSFRIGAAIAEADVEFTALEPAQYQILDTIAEIPRALVRGGAGTGKTVVAVEEAIRSAMRGRKTLLTCHSRPLAKNLERKLNNVQNLTVVGFHSLCGRMARLADIHMPTDPREQELYESILPNALYEAMESRPSLKWDTIIIDEGQDFLIDWWIAIDACLKSDGSLRVFMDSNQKVYEHAGGGVHDLSVVPVRLSRNLRNTKKIHKSALVHYSGPDIIADGPDGLEVSWIEAETEQAKIEAAFRELRRLVFNEEVAPGEITVLVNSPSARVDFLERSGGTSIPITDAENMSLEEVVVDTVKRFKGLERPAIILVVSGDEMERPEMAYVAFSRARAFLCVVASKNEIKWLGSGAESTK</sequence>
<dbReference type="OrthoDB" id="7066673at2"/>
<dbReference type="RefSeq" id="WP_069946656.1">
    <property type="nucleotide sequence ID" value="NZ_CP014143.1"/>
</dbReference>
<evidence type="ECO:0000259" key="1">
    <source>
        <dbReference type="Pfam" id="PF08378"/>
    </source>
</evidence>
<dbReference type="InterPro" id="IPR027417">
    <property type="entry name" value="P-loop_NTPase"/>
</dbReference>
<dbReference type="PANTHER" id="PTHR11070:SF45">
    <property type="entry name" value="DNA 3'-5' HELICASE"/>
    <property type="match status" value="1"/>
</dbReference>
<dbReference type="Proteomes" id="UP000095672">
    <property type="component" value="Chromosome"/>
</dbReference>
<dbReference type="PANTHER" id="PTHR11070">
    <property type="entry name" value="UVRD / RECB / PCRA DNA HELICASE FAMILY MEMBER"/>
    <property type="match status" value="1"/>
</dbReference>